<dbReference type="PROSITE" id="PS50850">
    <property type="entry name" value="MFS"/>
    <property type="match status" value="1"/>
</dbReference>
<evidence type="ECO:0000256" key="4">
    <source>
        <dbReference type="SAM" id="Phobius"/>
    </source>
</evidence>
<dbReference type="Pfam" id="PF07690">
    <property type="entry name" value="MFS_1"/>
    <property type="match status" value="1"/>
</dbReference>
<comment type="caution">
    <text evidence="6">The sequence shown here is derived from an EMBL/GenBank/DDBJ whole genome shotgun (WGS) entry which is preliminary data.</text>
</comment>
<comment type="subcellular location">
    <subcellularLocation>
        <location evidence="1">Membrane</location>
        <topology evidence="1">Multi-pass membrane protein</topology>
    </subcellularLocation>
</comment>
<feature type="transmembrane region" description="Helical" evidence="4">
    <location>
        <begin position="74"/>
        <end position="96"/>
    </location>
</feature>
<feature type="transmembrane region" description="Helical" evidence="4">
    <location>
        <begin position="192"/>
        <end position="212"/>
    </location>
</feature>
<keyword evidence="4" id="KW-0812">Transmembrane</keyword>
<keyword evidence="7" id="KW-1185">Reference proteome</keyword>
<evidence type="ECO:0000259" key="5">
    <source>
        <dbReference type="PROSITE" id="PS50850"/>
    </source>
</evidence>
<accession>A0A423WUD3</accession>
<feature type="transmembrane region" description="Helical" evidence="4">
    <location>
        <begin position="233"/>
        <end position="253"/>
    </location>
</feature>
<proteinExistence type="inferred from homology"/>
<feature type="transmembrane region" description="Helical" evidence="4">
    <location>
        <begin position="389"/>
        <end position="413"/>
    </location>
</feature>
<dbReference type="Gene3D" id="1.20.1250.20">
    <property type="entry name" value="MFS general substrate transporter like domains"/>
    <property type="match status" value="2"/>
</dbReference>
<dbReference type="Proteomes" id="UP000285146">
    <property type="component" value="Unassembled WGS sequence"/>
</dbReference>
<dbReference type="InterPro" id="IPR050327">
    <property type="entry name" value="Proton-linked_MCT"/>
</dbReference>
<dbReference type="AlphaFoldDB" id="A0A423WUD3"/>
<evidence type="ECO:0000313" key="6">
    <source>
        <dbReference type="EMBL" id="ROW07068.1"/>
    </source>
</evidence>
<feature type="transmembrane region" description="Helical" evidence="4">
    <location>
        <begin position="103"/>
        <end position="122"/>
    </location>
</feature>
<keyword evidence="4" id="KW-0472">Membrane</keyword>
<feature type="transmembrane region" description="Helical" evidence="4">
    <location>
        <begin position="362"/>
        <end position="383"/>
    </location>
</feature>
<dbReference type="PANTHER" id="PTHR11360:SF234">
    <property type="entry name" value="MFS-TYPE TRANSPORTER DBAD-RELATED"/>
    <property type="match status" value="1"/>
</dbReference>
<reference evidence="6 7" key="1">
    <citation type="submission" date="2015-09" db="EMBL/GenBank/DDBJ databases">
        <title>Host preference determinants of Valsa canker pathogens revealed by comparative genomics.</title>
        <authorList>
            <person name="Yin Z."/>
            <person name="Huang L."/>
        </authorList>
    </citation>
    <scope>NUCLEOTIDE SEQUENCE [LARGE SCALE GENOMIC DNA]</scope>
    <source>
        <strain evidence="6 7">SXYLt</strain>
    </source>
</reference>
<evidence type="ECO:0000256" key="3">
    <source>
        <dbReference type="SAM" id="MobiDB-lite"/>
    </source>
</evidence>
<organism evidence="6 7">
    <name type="scientific">Cytospora leucostoma</name>
    <dbReference type="NCBI Taxonomy" id="1230097"/>
    <lineage>
        <taxon>Eukaryota</taxon>
        <taxon>Fungi</taxon>
        <taxon>Dikarya</taxon>
        <taxon>Ascomycota</taxon>
        <taxon>Pezizomycotina</taxon>
        <taxon>Sordariomycetes</taxon>
        <taxon>Sordariomycetidae</taxon>
        <taxon>Diaporthales</taxon>
        <taxon>Cytosporaceae</taxon>
        <taxon>Cytospora</taxon>
    </lineage>
</organism>
<feature type="transmembrane region" description="Helical" evidence="4">
    <location>
        <begin position="128"/>
        <end position="147"/>
    </location>
</feature>
<dbReference type="InterPro" id="IPR011701">
    <property type="entry name" value="MFS"/>
</dbReference>
<dbReference type="SUPFAM" id="SSF103473">
    <property type="entry name" value="MFS general substrate transporter"/>
    <property type="match status" value="1"/>
</dbReference>
<keyword evidence="4" id="KW-1133">Transmembrane helix</keyword>
<evidence type="ECO:0000313" key="7">
    <source>
        <dbReference type="Proteomes" id="UP000285146"/>
    </source>
</evidence>
<feature type="transmembrane region" description="Helical" evidence="4">
    <location>
        <begin position="159"/>
        <end position="180"/>
    </location>
</feature>
<name>A0A423WUD3_9PEZI</name>
<dbReference type="InterPro" id="IPR020846">
    <property type="entry name" value="MFS_dom"/>
</dbReference>
<evidence type="ECO:0000256" key="2">
    <source>
        <dbReference type="ARBA" id="ARBA00006727"/>
    </source>
</evidence>
<dbReference type="InParanoid" id="A0A423WUD3"/>
<protein>
    <recommendedName>
        <fullName evidence="5">Major facilitator superfamily (MFS) profile domain-containing protein</fullName>
    </recommendedName>
</protein>
<dbReference type="GO" id="GO:0016020">
    <property type="term" value="C:membrane"/>
    <property type="evidence" value="ECO:0007669"/>
    <property type="project" value="UniProtKB-SubCell"/>
</dbReference>
<feature type="transmembrane region" description="Helical" evidence="4">
    <location>
        <begin position="299"/>
        <end position="319"/>
    </location>
</feature>
<dbReference type="EMBL" id="LKEB01000040">
    <property type="protein sequence ID" value="ROW07068.1"/>
    <property type="molecule type" value="Genomic_DNA"/>
</dbReference>
<feature type="region of interest" description="Disordered" evidence="3">
    <location>
        <begin position="1"/>
        <end position="21"/>
    </location>
</feature>
<dbReference type="InterPro" id="IPR036259">
    <property type="entry name" value="MFS_trans_sf"/>
</dbReference>
<gene>
    <name evidence="6" type="ORF">VPNG_06651</name>
</gene>
<feature type="domain" description="Major facilitator superfamily (MFS) profile" evidence="5">
    <location>
        <begin position="234"/>
        <end position="423"/>
    </location>
</feature>
<sequence>MGEDENEKGGSSSSSSTPQDDANNTAIELIVEADEEKDGLNAWLQVLGAFVLNLNTWQTFYQLQLLNTESSSDIAWIGSTQAFLLFLVSMVAGPLFDAGRLRSLLWVGSGLLVVGMFLVSITHQYWQVFLTQALMMGLGFGCLYLPAPAVVSQYFHKSTALAIGASSAGSALGGVIYPIVFNQLQPRIGFPWAVRVLGFILLATSLVPMLVMRSRAPPRPMQGLVDRTAFRDAPYLLLNLGLFFGFMGLYVIFYYIQLLALARTSVSSTLADYLLVIINGSSLFGRLIPGYYADRIGSINVQTTVALMSAILTFCLLAIRDTPGLIVFSVLYGFAAGAFMGLPAAGVVSLSADKSKIGTRLGMTLLLVGIGVLVSSPIAGAILGEEQNWVGLIVWCGVLLVASSVSMAASRIVKVGPVLTRVS</sequence>
<dbReference type="GO" id="GO:0022857">
    <property type="term" value="F:transmembrane transporter activity"/>
    <property type="evidence" value="ECO:0007669"/>
    <property type="project" value="InterPro"/>
</dbReference>
<comment type="similarity">
    <text evidence="2">Belongs to the major facilitator superfamily. Monocarboxylate porter (TC 2.A.1.13) family.</text>
</comment>
<evidence type="ECO:0000256" key="1">
    <source>
        <dbReference type="ARBA" id="ARBA00004141"/>
    </source>
</evidence>
<dbReference type="OrthoDB" id="6509908at2759"/>
<dbReference type="PANTHER" id="PTHR11360">
    <property type="entry name" value="MONOCARBOXYLATE TRANSPORTER"/>
    <property type="match status" value="1"/>
</dbReference>
<feature type="transmembrane region" description="Helical" evidence="4">
    <location>
        <begin position="325"/>
        <end position="350"/>
    </location>
</feature>